<dbReference type="Proteomes" id="UP000292447">
    <property type="component" value="Chromosome VI"/>
</dbReference>
<feature type="domain" description="Superoxide dismutase copper/zinc binding" evidence="2">
    <location>
        <begin position="43"/>
        <end position="154"/>
    </location>
</feature>
<evidence type="ECO:0000256" key="1">
    <source>
        <dbReference type="SAM" id="SignalP"/>
    </source>
</evidence>
<organism evidence="3 4">
    <name type="scientific">Metschnikowia aff. pulcherrima</name>
    <dbReference type="NCBI Taxonomy" id="2163413"/>
    <lineage>
        <taxon>Eukaryota</taxon>
        <taxon>Fungi</taxon>
        <taxon>Dikarya</taxon>
        <taxon>Ascomycota</taxon>
        <taxon>Saccharomycotina</taxon>
        <taxon>Pichiomycetes</taxon>
        <taxon>Metschnikowiaceae</taxon>
        <taxon>Metschnikowia</taxon>
    </lineage>
</organism>
<keyword evidence="4" id="KW-1185">Reference proteome</keyword>
<dbReference type="GO" id="GO:0005507">
    <property type="term" value="F:copper ion binding"/>
    <property type="evidence" value="ECO:0007669"/>
    <property type="project" value="InterPro"/>
</dbReference>
<dbReference type="STRING" id="2163413.A0A4P6XTL8"/>
<dbReference type="PANTHER" id="PTHR10003">
    <property type="entry name" value="SUPEROXIDE DISMUTASE CU-ZN -RELATED"/>
    <property type="match status" value="1"/>
</dbReference>
<evidence type="ECO:0000313" key="3">
    <source>
        <dbReference type="EMBL" id="QBM90900.1"/>
    </source>
</evidence>
<dbReference type="SUPFAM" id="SSF49329">
    <property type="entry name" value="Cu,Zn superoxide dismutase-like"/>
    <property type="match status" value="1"/>
</dbReference>
<dbReference type="InterPro" id="IPR036423">
    <property type="entry name" value="SOD-like_Cu/Zn_dom_sf"/>
</dbReference>
<keyword evidence="1" id="KW-0732">Signal</keyword>
<name>A0A4P6XTL8_9ASCO</name>
<evidence type="ECO:0000259" key="2">
    <source>
        <dbReference type="Pfam" id="PF00080"/>
    </source>
</evidence>
<sequence length="194" mass="20553">MYSIILFPILCLLGLVSACAAPEAKDSPFAAVYTAIFDKGILGTVVFWSLNGYVSVGVALTNLPSRGGPFMYHVHQQKVTGGSCASTQGHFNPYCGVLNAPSQAEFEVGDLSGKHGMIRGTSTAVTYEDRYLSLNPRNRAFIGNLSIVIHLANGDRIACANIERILSPLTGAQAEAAKAAQQLDLPPQVANLVT</sequence>
<protein>
    <submittedName>
        <fullName evidence="3">Cu/Zn superoxide dismutase</fullName>
    </submittedName>
</protein>
<dbReference type="EMBL" id="CP034461">
    <property type="protein sequence ID" value="QBM90900.1"/>
    <property type="molecule type" value="Genomic_DNA"/>
</dbReference>
<feature type="signal peptide" evidence="1">
    <location>
        <begin position="1"/>
        <end position="18"/>
    </location>
</feature>
<accession>A0A4P6XTL8</accession>
<dbReference type="InterPro" id="IPR024134">
    <property type="entry name" value="SOD_Cu/Zn_/chaperone"/>
</dbReference>
<evidence type="ECO:0000313" key="4">
    <source>
        <dbReference type="Proteomes" id="UP000292447"/>
    </source>
</evidence>
<dbReference type="InterPro" id="IPR001424">
    <property type="entry name" value="SOD_Cu_Zn_dom"/>
</dbReference>
<gene>
    <name evidence="3" type="primary">MPUL0F04880</name>
    <name evidence="3" type="ORF">METSCH_F04880</name>
</gene>
<dbReference type="GO" id="GO:0006801">
    <property type="term" value="P:superoxide metabolic process"/>
    <property type="evidence" value="ECO:0007669"/>
    <property type="project" value="InterPro"/>
</dbReference>
<reference evidence="4" key="1">
    <citation type="submission" date="2019-03" db="EMBL/GenBank/DDBJ databases">
        <title>Snf2 controls pulcherriminic acid biosynthesis and connects pigmentation and antifungal activity of the yeast Metschnikowia pulcherrima.</title>
        <authorList>
            <person name="Gore-Lloyd D."/>
            <person name="Sumann I."/>
            <person name="Brachmann A.O."/>
            <person name="Schneeberger K."/>
            <person name="Ortiz-Merino R.A."/>
            <person name="Moreno-Beltran M."/>
            <person name="Schlaefli M."/>
            <person name="Kirner P."/>
            <person name="Santos Kron A."/>
            <person name="Wolfe K.H."/>
            <person name="Piel J."/>
            <person name="Ahrens C.H."/>
            <person name="Henk D."/>
            <person name="Freimoser F.M."/>
        </authorList>
    </citation>
    <scope>NUCLEOTIDE SEQUENCE [LARGE SCALE GENOMIC DNA]</scope>
    <source>
        <strain evidence="4">APC 1.2</strain>
    </source>
</reference>
<proteinExistence type="predicted"/>
<feature type="chain" id="PRO_5020522004" evidence="1">
    <location>
        <begin position="19"/>
        <end position="194"/>
    </location>
</feature>
<dbReference type="Pfam" id="PF00080">
    <property type="entry name" value="Sod_Cu"/>
    <property type="match status" value="1"/>
</dbReference>
<dbReference type="AlphaFoldDB" id="A0A4P6XTL8"/>
<dbReference type="Gene3D" id="2.60.40.200">
    <property type="entry name" value="Superoxide dismutase, copper/zinc binding domain"/>
    <property type="match status" value="1"/>
</dbReference>